<comment type="caution">
    <text evidence="8">The sequence shown here is derived from an EMBL/GenBank/DDBJ whole genome shotgun (WGS) entry which is preliminary data.</text>
</comment>
<dbReference type="EMBL" id="BMKB01000003">
    <property type="protein sequence ID" value="GGA50559.1"/>
    <property type="molecule type" value="Genomic_DNA"/>
</dbReference>
<evidence type="ECO:0000256" key="5">
    <source>
        <dbReference type="ARBA" id="ARBA00022989"/>
    </source>
</evidence>
<evidence type="ECO:0000256" key="1">
    <source>
        <dbReference type="ARBA" id="ARBA00004141"/>
    </source>
</evidence>
<dbReference type="GO" id="GO:0016759">
    <property type="term" value="F:cellulose synthase activity"/>
    <property type="evidence" value="ECO:0007669"/>
    <property type="project" value="InterPro"/>
</dbReference>
<evidence type="ECO:0008006" key="10">
    <source>
        <dbReference type="Google" id="ProtNLM"/>
    </source>
</evidence>
<dbReference type="OrthoDB" id="9806824at2"/>
<evidence type="ECO:0000256" key="4">
    <source>
        <dbReference type="ARBA" id="ARBA00022692"/>
    </source>
</evidence>
<dbReference type="InterPro" id="IPR003919">
    <property type="entry name" value="Cell_synth_A"/>
</dbReference>
<feature type="transmembrane region" description="Helical" evidence="7">
    <location>
        <begin position="34"/>
        <end position="52"/>
    </location>
</feature>
<gene>
    <name evidence="8" type="primary">rcdA</name>
    <name evidence="8" type="ORF">GCM10011499_20650</name>
</gene>
<evidence type="ECO:0000256" key="3">
    <source>
        <dbReference type="ARBA" id="ARBA00022679"/>
    </source>
</evidence>
<evidence type="ECO:0000256" key="7">
    <source>
        <dbReference type="SAM" id="Phobius"/>
    </source>
</evidence>
<evidence type="ECO:0000256" key="2">
    <source>
        <dbReference type="ARBA" id="ARBA00022676"/>
    </source>
</evidence>
<keyword evidence="5 7" id="KW-1133">Transmembrane helix</keyword>
<dbReference type="InterPro" id="IPR050321">
    <property type="entry name" value="Glycosyltr_2/OpgH_subfam"/>
</dbReference>
<protein>
    <recommendedName>
        <fullName evidence="10">Cellulose synthase (UDP-forming)</fullName>
    </recommendedName>
</protein>
<organism evidence="8 9">
    <name type="scientific">Pelagibacterium lentulum</name>
    <dbReference type="NCBI Taxonomy" id="2029865"/>
    <lineage>
        <taxon>Bacteria</taxon>
        <taxon>Pseudomonadati</taxon>
        <taxon>Pseudomonadota</taxon>
        <taxon>Alphaproteobacteria</taxon>
        <taxon>Hyphomicrobiales</taxon>
        <taxon>Devosiaceae</taxon>
        <taxon>Pelagibacterium</taxon>
    </lineage>
</organism>
<sequence length="658" mass="73697">MFAFSESMVAWAPALLLLGITLSVLPFLDRNNGVHRAILSIAAIVLSLRYLIWRGTDTLAPLGFTWDALASWSFYAIECAAMVSSLSAFVLLSRRRDRSPEADANFGWWGKSQPKVAIFIATYNEEWPVLERTIAGAKALRWQNKTIYVLDDGRRDWLGEHCARLGVIHVTRPDNAHGKAGNINHALEMLRASGAPPDYVAVLDADFVPHLGFISRTLSLFKDEGIGLVQTPQHFFNPDPIQHNLGISRAYPDEQRFFFDHLQPARDAWGIPVCCGTSSIVRWKALETIGGFPTDSVTEDYLLTVRLQEQGYSTAYLNEPLSEGLAPEGLKEYITQRARWGMGLMQIIRGPYGPFRANNLRLRDRWGLIDSFMFWASISVFKLACILYPLLYWYFGVIVVDARFDDIVSHFAPYYLMTMAFMNFASRGLFVPFVHDVSQMIGASEITRGVYTGLLRPHGQTFKVTMKGGDRTKTVIQWPILARFAILLALTVGGLAIGLVFEPAFDSRAGDGKVIILFWTLYNIVVLALTIMVCIELPRTASLLRQSPERTWVTVDGRRREVWLADINQDAVRLRGINIDAGQFALIEIEDVEPVPAIALRTIGGTTDMQLVLTETQRQAVLEKIHTRDGEPGTGFVATAELVSGIMRRMFSGTTRIQ</sequence>
<accession>A0A916VXV4</accession>
<name>A0A916VXV4_9HYPH</name>
<feature type="transmembrane region" description="Helical" evidence="7">
    <location>
        <begin position="6"/>
        <end position="27"/>
    </location>
</feature>
<dbReference type="Gene3D" id="3.90.550.10">
    <property type="entry name" value="Spore Coat Polysaccharide Biosynthesis Protein SpsA, Chain A"/>
    <property type="match status" value="1"/>
</dbReference>
<feature type="transmembrane region" description="Helical" evidence="7">
    <location>
        <begin position="372"/>
        <end position="394"/>
    </location>
</feature>
<dbReference type="PANTHER" id="PTHR43867">
    <property type="entry name" value="CELLULOSE SYNTHASE CATALYTIC SUBUNIT A [UDP-FORMING]"/>
    <property type="match status" value="1"/>
</dbReference>
<keyword evidence="3" id="KW-0808">Transferase</keyword>
<dbReference type="GO" id="GO:0005886">
    <property type="term" value="C:plasma membrane"/>
    <property type="evidence" value="ECO:0007669"/>
    <property type="project" value="TreeGrafter"/>
</dbReference>
<dbReference type="SUPFAM" id="SSF53448">
    <property type="entry name" value="Nucleotide-diphospho-sugar transferases"/>
    <property type="match status" value="1"/>
</dbReference>
<dbReference type="GO" id="GO:0006011">
    <property type="term" value="P:UDP-alpha-D-glucose metabolic process"/>
    <property type="evidence" value="ECO:0007669"/>
    <property type="project" value="InterPro"/>
</dbReference>
<comment type="subcellular location">
    <subcellularLocation>
        <location evidence="1">Membrane</location>
        <topology evidence="1">Multi-pass membrane protein</topology>
    </subcellularLocation>
</comment>
<dbReference type="InterPro" id="IPR029044">
    <property type="entry name" value="Nucleotide-diphossugar_trans"/>
</dbReference>
<dbReference type="PANTHER" id="PTHR43867:SF2">
    <property type="entry name" value="CELLULOSE SYNTHASE CATALYTIC SUBUNIT A [UDP-FORMING]"/>
    <property type="match status" value="1"/>
</dbReference>
<feature type="transmembrane region" description="Helical" evidence="7">
    <location>
        <begin position="414"/>
        <end position="434"/>
    </location>
</feature>
<evidence type="ECO:0000256" key="6">
    <source>
        <dbReference type="ARBA" id="ARBA00023136"/>
    </source>
</evidence>
<keyword evidence="2" id="KW-0328">Glycosyltransferase</keyword>
<dbReference type="CDD" id="cd06421">
    <property type="entry name" value="CESA_CelA_like"/>
    <property type="match status" value="1"/>
</dbReference>
<dbReference type="Pfam" id="PF13641">
    <property type="entry name" value="Glyco_tranf_2_3"/>
    <property type="match status" value="1"/>
</dbReference>
<reference evidence="8 9" key="1">
    <citation type="journal article" date="2014" name="Int. J. Syst. Evol. Microbiol.">
        <title>Complete genome sequence of Corynebacterium casei LMG S-19264T (=DSM 44701T), isolated from a smear-ripened cheese.</title>
        <authorList>
            <consortium name="US DOE Joint Genome Institute (JGI-PGF)"/>
            <person name="Walter F."/>
            <person name="Albersmeier A."/>
            <person name="Kalinowski J."/>
            <person name="Ruckert C."/>
        </authorList>
    </citation>
    <scope>NUCLEOTIDE SEQUENCE [LARGE SCALE GENOMIC DNA]</scope>
    <source>
        <strain evidence="8 9">CGMCC 1.15896</strain>
    </source>
</reference>
<keyword evidence="4 7" id="KW-0812">Transmembrane</keyword>
<feature type="transmembrane region" description="Helical" evidence="7">
    <location>
        <begin position="480"/>
        <end position="501"/>
    </location>
</feature>
<proteinExistence type="predicted"/>
<feature type="transmembrane region" description="Helical" evidence="7">
    <location>
        <begin position="72"/>
        <end position="92"/>
    </location>
</feature>
<dbReference type="PRINTS" id="PR01439">
    <property type="entry name" value="CELLSNTHASEA"/>
</dbReference>
<dbReference type="Proteomes" id="UP000596977">
    <property type="component" value="Unassembled WGS sequence"/>
</dbReference>
<dbReference type="AlphaFoldDB" id="A0A916VXV4"/>
<feature type="transmembrane region" description="Helical" evidence="7">
    <location>
        <begin position="513"/>
        <end position="535"/>
    </location>
</feature>
<dbReference type="RefSeq" id="WP_127074388.1">
    <property type="nucleotide sequence ID" value="NZ_BMKB01000003.1"/>
</dbReference>
<evidence type="ECO:0000313" key="9">
    <source>
        <dbReference type="Proteomes" id="UP000596977"/>
    </source>
</evidence>
<keyword evidence="6 7" id="KW-0472">Membrane</keyword>
<keyword evidence="9" id="KW-1185">Reference proteome</keyword>
<dbReference type="GO" id="GO:0035438">
    <property type="term" value="F:cyclic-di-GMP binding"/>
    <property type="evidence" value="ECO:0007669"/>
    <property type="project" value="InterPro"/>
</dbReference>
<evidence type="ECO:0000313" key="8">
    <source>
        <dbReference type="EMBL" id="GGA50559.1"/>
    </source>
</evidence>